<organism evidence="1 2">
    <name type="scientific">Anaeromyxobacter oryzae</name>
    <dbReference type="NCBI Taxonomy" id="2918170"/>
    <lineage>
        <taxon>Bacteria</taxon>
        <taxon>Pseudomonadati</taxon>
        <taxon>Myxococcota</taxon>
        <taxon>Myxococcia</taxon>
        <taxon>Myxococcales</taxon>
        <taxon>Cystobacterineae</taxon>
        <taxon>Anaeromyxobacteraceae</taxon>
        <taxon>Anaeromyxobacter</taxon>
    </lineage>
</organism>
<protein>
    <submittedName>
        <fullName evidence="1">Uncharacterized protein</fullName>
    </submittedName>
</protein>
<dbReference type="Proteomes" id="UP001162891">
    <property type="component" value="Chromosome"/>
</dbReference>
<gene>
    <name evidence="1" type="ORF">AMOR_12070</name>
</gene>
<dbReference type="RefSeq" id="WP_248359635.1">
    <property type="nucleotide sequence ID" value="NZ_AP025591.1"/>
</dbReference>
<evidence type="ECO:0000313" key="2">
    <source>
        <dbReference type="Proteomes" id="UP001162891"/>
    </source>
</evidence>
<accession>A0ABM7WRY6</accession>
<name>A0ABM7WRY6_9BACT</name>
<sequence>MDQLVDVWEFPRGFDVASVAEIARDRLSEPDLRAHLVSSRGDVLTLQVAQGRLTVHVEMLLYVAGRGAFELLRREVWPERRELLTLRALRPPPA</sequence>
<dbReference type="EMBL" id="AP025591">
    <property type="protein sequence ID" value="BDG02211.1"/>
    <property type="molecule type" value="Genomic_DNA"/>
</dbReference>
<evidence type="ECO:0000313" key="1">
    <source>
        <dbReference type="EMBL" id="BDG02211.1"/>
    </source>
</evidence>
<keyword evidence="2" id="KW-1185">Reference proteome</keyword>
<proteinExistence type="predicted"/>
<reference evidence="2" key="1">
    <citation type="journal article" date="2022" name="Int. J. Syst. Evol. Microbiol.">
        <title>Anaeromyxobacter oryzae sp. nov., Anaeromyxobacter diazotrophicus sp. nov. and Anaeromyxobacter paludicola sp. nov., isolated from paddy soils.</title>
        <authorList>
            <person name="Itoh H."/>
            <person name="Xu Z."/>
            <person name="Mise K."/>
            <person name="Masuda Y."/>
            <person name="Ushijima N."/>
            <person name="Hayakawa C."/>
            <person name="Shiratori Y."/>
            <person name="Senoo K."/>
        </authorList>
    </citation>
    <scope>NUCLEOTIDE SEQUENCE [LARGE SCALE GENOMIC DNA]</scope>
    <source>
        <strain evidence="2">Red232</strain>
    </source>
</reference>